<evidence type="ECO:0000256" key="1">
    <source>
        <dbReference type="ARBA" id="ARBA00008467"/>
    </source>
</evidence>
<dbReference type="InterPro" id="IPR016039">
    <property type="entry name" value="Thiolase-like"/>
</dbReference>
<comment type="caution">
    <text evidence="5">The sequence shown here is derived from an EMBL/GenBank/DDBJ whole genome shotgun (WGS) entry which is preliminary data.</text>
</comment>
<proteinExistence type="inferred from homology"/>
<evidence type="ECO:0000256" key="2">
    <source>
        <dbReference type="ARBA" id="ARBA00022679"/>
    </source>
</evidence>
<dbReference type="PROSITE" id="PS00606">
    <property type="entry name" value="KS3_1"/>
    <property type="match status" value="1"/>
</dbReference>
<evidence type="ECO:0000313" key="5">
    <source>
        <dbReference type="EMBL" id="MBP2246445.1"/>
    </source>
</evidence>
<evidence type="ECO:0000259" key="4">
    <source>
        <dbReference type="PROSITE" id="PS52004"/>
    </source>
</evidence>
<name>A0ABS4RU76_PAEXY</name>
<feature type="domain" description="Ketosynthase family 3 (KS3)" evidence="4">
    <location>
        <begin position="10"/>
        <end position="422"/>
    </location>
</feature>
<sequence length="822" mass="87056">MSDRENTNTKDRIVITGMGVLCALGDHPQMVYERMLAAETGIREVTRFDTDKLQSSLAGQLEDSIREGALAGTAELSMDLCARYAIAAARKALIDSGLSIAHGDNMKHHDRAKGTGGKPSVLPARIGLTLGTCNGGVLSLEEQWNLSELDVDHTSRYPFYQQGDDAARVLGVAGPVATLNTACAASGNAIGYASDLIRWGYADVMLAGGSDPLSHSVYAGFNVLRALNSRPSSPFSTQYGLNLGEGAAFVVLERLDAALERGATIYAELCAYGLSNDAHHMTASHPEGAGIQRAVEMAISLAGVSKTDIEYVNAHGTGTQANDRAEISGLQGSFGPNLSIPISSSKAYFGHTLGTSAALELVTSLYAIRQGYVPATLHFEEAREGCEDVDIIQHSMRPMRPEYMICNNSGFGGHNVSLVLRTNGIEEERYSSVQNPERENSLAGHPGEAVPRRRVVITGVGAVSKGDIRKGNVLGAFGKDTKQVTETSFFSLKDYDKSKYERRMNQLTQNTIGAVLAAMEDAALGKSQREHTGFIYGTARGSTSSISNFLESVFVKGPEYASTIYFPHTVINSIAGQTAEKLQFKGFNSSFSTGGNEGLTAALYATGKIREGALTSCLIGAGDERSQLAEDIDRAKGLQDSRYEMTEGSVCMVLSDLEEADQTRSGIYAELSGLGVASGAAQDASGQSEALIRAVTDALHEAETSMGQMDLILLNSVGRPGELELEQVAVSSIGEAVAVPSVPSVPIINLNAWAGYGESYSSMLHLAAAAELVSPGAMHELAKGTYAHLGLPERSSAYRHILTISSTVNGSYSAAIVSSVAE</sequence>
<dbReference type="InterPro" id="IPR000794">
    <property type="entry name" value="Beta-ketoacyl_synthase"/>
</dbReference>
<dbReference type="PANTHER" id="PTHR11712">
    <property type="entry name" value="POLYKETIDE SYNTHASE-RELATED"/>
    <property type="match status" value="1"/>
</dbReference>
<reference evidence="5 6" key="1">
    <citation type="submission" date="2021-03" db="EMBL/GenBank/DDBJ databases">
        <title>Genomic Encyclopedia of Type Strains, Phase IV (KMG-IV): sequencing the most valuable type-strain genomes for metagenomic binning, comparative biology and taxonomic classification.</title>
        <authorList>
            <person name="Goeker M."/>
        </authorList>
    </citation>
    <scope>NUCLEOTIDE SEQUENCE [LARGE SCALE GENOMIC DNA]</scope>
    <source>
        <strain evidence="5 6">DSM 21292</strain>
    </source>
</reference>
<dbReference type="EMBL" id="JAGIKV010000010">
    <property type="protein sequence ID" value="MBP2246445.1"/>
    <property type="molecule type" value="Genomic_DNA"/>
</dbReference>
<dbReference type="RefSeq" id="WP_211083076.1">
    <property type="nucleotide sequence ID" value="NZ_CBCSLC010000027.1"/>
</dbReference>
<dbReference type="Pfam" id="PF00109">
    <property type="entry name" value="ketoacyl-synt"/>
    <property type="match status" value="2"/>
</dbReference>
<dbReference type="Pfam" id="PF02801">
    <property type="entry name" value="Ketoacyl-synt_C"/>
    <property type="match status" value="1"/>
</dbReference>
<dbReference type="Proteomes" id="UP000810207">
    <property type="component" value="Unassembled WGS sequence"/>
</dbReference>
<dbReference type="SUPFAM" id="SSF53901">
    <property type="entry name" value="Thiolase-like"/>
    <property type="match status" value="4"/>
</dbReference>
<dbReference type="InterPro" id="IPR014031">
    <property type="entry name" value="Ketoacyl_synth_C"/>
</dbReference>
<dbReference type="GO" id="GO:0004315">
    <property type="term" value="F:3-oxoacyl-[acyl-carrier-protein] synthase activity"/>
    <property type="evidence" value="ECO:0007669"/>
    <property type="project" value="UniProtKB-EC"/>
</dbReference>
<dbReference type="PANTHER" id="PTHR11712:SF336">
    <property type="entry name" value="3-OXOACYL-[ACYL-CARRIER-PROTEIN] SYNTHASE, MITOCHONDRIAL"/>
    <property type="match status" value="1"/>
</dbReference>
<dbReference type="InterPro" id="IPR018201">
    <property type="entry name" value="Ketoacyl_synth_AS"/>
</dbReference>
<accession>A0ABS4RU76</accession>
<evidence type="ECO:0000256" key="3">
    <source>
        <dbReference type="RuleBase" id="RU003694"/>
    </source>
</evidence>
<protein>
    <submittedName>
        <fullName evidence="5">3-oxoacyl-[acyl-carrier-protein] synthase II</fullName>
        <ecNumber evidence="5">2.3.1.179</ecNumber>
    </submittedName>
</protein>
<keyword evidence="2 3" id="KW-0808">Transferase</keyword>
<keyword evidence="6" id="KW-1185">Reference proteome</keyword>
<comment type="similarity">
    <text evidence="1 3">Belongs to the thiolase-like superfamily. Beta-ketoacyl-ACP synthases family.</text>
</comment>
<dbReference type="EC" id="2.3.1.179" evidence="5"/>
<gene>
    <name evidence="5" type="ORF">J2Z28_003093</name>
</gene>
<dbReference type="InterPro" id="IPR020841">
    <property type="entry name" value="PKS_Beta-ketoAc_synthase_dom"/>
</dbReference>
<dbReference type="InterPro" id="IPR014030">
    <property type="entry name" value="Ketoacyl_synth_N"/>
</dbReference>
<keyword evidence="5" id="KW-0012">Acyltransferase</keyword>
<evidence type="ECO:0000313" key="6">
    <source>
        <dbReference type="Proteomes" id="UP000810207"/>
    </source>
</evidence>
<dbReference type="CDD" id="cd00834">
    <property type="entry name" value="KAS_I_II"/>
    <property type="match status" value="1"/>
</dbReference>
<dbReference type="SMART" id="SM00825">
    <property type="entry name" value="PKS_KS"/>
    <property type="match status" value="1"/>
</dbReference>
<organism evidence="5 6">
    <name type="scientific">Paenibacillus xylanexedens</name>
    <dbReference type="NCBI Taxonomy" id="528191"/>
    <lineage>
        <taxon>Bacteria</taxon>
        <taxon>Bacillati</taxon>
        <taxon>Bacillota</taxon>
        <taxon>Bacilli</taxon>
        <taxon>Bacillales</taxon>
        <taxon>Paenibacillaceae</taxon>
        <taxon>Paenibacillus</taxon>
    </lineage>
</organism>
<dbReference type="PROSITE" id="PS52004">
    <property type="entry name" value="KS3_2"/>
    <property type="match status" value="1"/>
</dbReference>
<dbReference type="Gene3D" id="3.40.47.10">
    <property type="match status" value="2"/>
</dbReference>